<dbReference type="RefSeq" id="XP_018736776.1">
    <property type="nucleotide sequence ID" value="XM_018882395.1"/>
</dbReference>
<dbReference type="Pfam" id="PF19031">
    <property type="entry name" value="Intu_longin_1"/>
    <property type="match status" value="1"/>
</dbReference>
<sequence>MDGNGDGAGYTPNKNNPYLEYLCIYNPDLDTSGSQLEKQVLYYYGEPGSDCSINQQVRHIGLAQGVVALTNEFSSGRPLSTMEASNSRVVVKQVDEPNLWIVANFKFGAGTSSVDGKNIASADMLISQIFAAYRRWRLHYGKLCSGSDDYEDIVKNLKPWWDAWCHNWVALPTCITELFQADHIRYAKGRVSETTSEAVSAILERDNHPALVQMMILRSDDGIRLPISRPTVDNETIAAWETGSDAVSVRSSRSATTALIGSLNIQSPSVGSDTGSDSSSQTPSLANQSLNIPPSATGSETVSSGPPIQTARDASKGPLDSSGFVWTNHRANGPSIDSSSICDMVNWIQECLDCNDNSAFLESSGYVAHLNPVNYKLPRKSDKDNSPEILSGLSFPSGTAFVNGMASVIPAMSSAATSMSTATVSSMNQLMDLMTFKSKSKATEQTEHSTAEEASADQVSIEQVPSEQSSLIPESARQELPRRIVSEPPTHSKPRSSFSSYFGSLKKAPKKLPTLSPFDELSDSRFLIGFTGDLEDDAEYDTDEHKLALMVTSKRVFVQVNSEENSTYEPCRVVIYKRRPFVYVLLYLESKLLPEKDPLDSPDLYFGLHRKLASLSEPIYTDLSAGYPFTNDAAKFCYLAQDPIKMTIQSSLPPIPRAPSPDLEKSDWEKLTQARADLVQLHQALGQLTFEAREYEVERFMRTSRGWWLYWTRLPDGRIAMFARKVTSRVSNGPDSSGLLAALGKDARLWLEDYKYHGKV</sequence>
<evidence type="ECO:0000256" key="2">
    <source>
        <dbReference type="SAM" id="MobiDB-lite"/>
    </source>
</evidence>
<evidence type="ECO:0000256" key="1">
    <source>
        <dbReference type="ARBA" id="ARBA00005352"/>
    </source>
</evidence>
<dbReference type="EMBL" id="CP014502">
    <property type="protein sequence ID" value="ANB14299.1"/>
    <property type="molecule type" value="Genomic_DNA"/>
</dbReference>
<dbReference type="GeneID" id="30037487"/>
<feature type="region of interest" description="Disordered" evidence="2">
    <location>
        <begin position="266"/>
        <end position="319"/>
    </location>
</feature>
<proteinExistence type="inferred from homology"/>
<evidence type="ECO:0000313" key="4">
    <source>
        <dbReference type="EMBL" id="ANB14299.1"/>
    </source>
</evidence>
<dbReference type="PANTHER" id="PTHR13056:SF0">
    <property type="entry name" value="VACUOLAR FUSION PROTEIN CCZ1 HOMOLOG-RELATED"/>
    <property type="match status" value="1"/>
</dbReference>
<dbReference type="GO" id="GO:0016192">
    <property type="term" value="P:vesicle-mediated transport"/>
    <property type="evidence" value="ECO:0007669"/>
    <property type="project" value="InterPro"/>
</dbReference>
<reference evidence="4 5" key="1">
    <citation type="submission" date="2016-02" db="EMBL/GenBank/DDBJ databases">
        <title>Complete genome sequence and transcriptome regulation of the pentose utilising yeast Sugiyamaella lignohabitans.</title>
        <authorList>
            <person name="Bellasio M."/>
            <person name="Peymann A."/>
            <person name="Valli M."/>
            <person name="Sipitzky M."/>
            <person name="Graf A."/>
            <person name="Sauer M."/>
            <person name="Marx H."/>
            <person name="Mattanovich D."/>
        </authorList>
    </citation>
    <scope>NUCLEOTIDE SEQUENCE [LARGE SCALE GENOMIC DNA]</scope>
    <source>
        <strain evidence="4 5">CBS 10342</strain>
    </source>
</reference>
<dbReference type="OrthoDB" id="240546at2759"/>
<dbReference type="GO" id="GO:0035658">
    <property type="term" value="C:Mon1-Ccz1 complex"/>
    <property type="evidence" value="ECO:0007669"/>
    <property type="project" value="InterPro"/>
</dbReference>
<dbReference type="Proteomes" id="UP000189580">
    <property type="component" value="Chromosome d"/>
</dbReference>
<keyword evidence="5" id="KW-1185">Reference proteome</keyword>
<feature type="compositionally biased region" description="Polar residues" evidence="2">
    <location>
        <begin position="285"/>
        <end position="307"/>
    </location>
</feature>
<dbReference type="PANTHER" id="PTHR13056">
    <property type="entry name" value="VACUOLAR FUSION PROTEIN CCZ1 HOMOLOG-RELATED"/>
    <property type="match status" value="1"/>
</dbReference>
<evidence type="ECO:0000313" key="5">
    <source>
        <dbReference type="Proteomes" id="UP000189580"/>
    </source>
</evidence>
<feature type="compositionally biased region" description="Basic and acidic residues" evidence="2">
    <location>
        <begin position="476"/>
        <end position="485"/>
    </location>
</feature>
<dbReference type="KEGG" id="slb:AWJ20_5264"/>
<protein>
    <submittedName>
        <fullName evidence="4">Vacuolar fusion protein CCZ1</fullName>
    </submittedName>
</protein>
<comment type="similarity">
    <text evidence="1">Belongs to the CCZ1 family.</text>
</comment>
<feature type="compositionally biased region" description="Low complexity" evidence="2">
    <location>
        <begin position="267"/>
        <end position="284"/>
    </location>
</feature>
<dbReference type="AlphaFoldDB" id="A0A167ENY0"/>
<feature type="compositionally biased region" description="Polar residues" evidence="2">
    <location>
        <begin position="457"/>
        <end position="472"/>
    </location>
</feature>
<evidence type="ECO:0000259" key="3">
    <source>
        <dbReference type="Pfam" id="PF19031"/>
    </source>
</evidence>
<organism evidence="4 5">
    <name type="scientific">Sugiyamaella lignohabitans</name>
    <dbReference type="NCBI Taxonomy" id="796027"/>
    <lineage>
        <taxon>Eukaryota</taxon>
        <taxon>Fungi</taxon>
        <taxon>Dikarya</taxon>
        <taxon>Ascomycota</taxon>
        <taxon>Saccharomycotina</taxon>
        <taxon>Dipodascomycetes</taxon>
        <taxon>Dipodascales</taxon>
        <taxon>Trichomonascaceae</taxon>
        <taxon>Sugiyamaella</taxon>
    </lineage>
</organism>
<accession>A0A167ENY0</accession>
<feature type="compositionally biased region" description="Basic and acidic residues" evidence="2">
    <location>
        <begin position="441"/>
        <end position="451"/>
    </location>
</feature>
<dbReference type="InterPro" id="IPR043987">
    <property type="entry name" value="CCZ1/INTU/HSP4_longin_1"/>
</dbReference>
<dbReference type="InterPro" id="IPR013176">
    <property type="entry name" value="Ccz1"/>
</dbReference>
<name>A0A167ENY0_9ASCO</name>
<feature type="domain" description="CCZ1/INTU/HSP4 first Longin" evidence="3">
    <location>
        <begin position="19"/>
        <end position="106"/>
    </location>
</feature>
<gene>
    <name evidence="4" type="ORF">AWJ20_5264</name>
</gene>
<feature type="region of interest" description="Disordered" evidence="2">
    <location>
        <begin position="438"/>
        <end position="500"/>
    </location>
</feature>